<sequence length="145" mass="16493">MTELLHKEAVNMLRHSSCGCIVGARNLHAYVECYWKKSRLSKVGTTLKFVTSKELSKGVLKSYLPDPSVLSDFLEEGKTRNVKNVQLIKYQPNYTRDVVGLISMHQLCLLYKEEDCEKFLVKAGSSFTKTTLAEIEKLTRDQSTN</sequence>
<dbReference type="Proteomes" id="UP000299102">
    <property type="component" value="Unassembled WGS sequence"/>
</dbReference>
<evidence type="ECO:0000313" key="2">
    <source>
        <dbReference type="Proteomes" id="UP000299102"/>
    </source>
</evidence>
<dbReference type="AlphaFoldDB" id="A0A4C1ZGI9"/>
<proteinExistence type="predicted"/>
<reference evidence="1 2" key="1">
    <citation type="journal article" date="2019" name="Commun. Biol.">
        <title>The bagworm genome reveals a unique fibroin gene that provides high tensile strength.</title>
        <authorList>
            <person name="Kono N."/>
            <person name="Nakamura H."/>
            <person name="Ohtoshi R."/>
            <person name="Tomita M."/>
            <person name="Numata K."/>
            <person name="Arakawa K."/>
        </authorList>
    </citation>
    <scope>NUCLEOTIDE SEQUENCE [LARGE SCALE GENOMIC DNA]</scope>
</reference>
<dbReference type="EMBL" id="BGZK01001824">
    <property type="protein sequence ID" value="GBP86908.1"/>
    <property type="molecule type" value="Genomic_DNA"/>
</dbReference>
<gene>
    <name evidence="1" type="ORF">EVAR_103724_1</name>
</gene>
<dbReference type="OrthoDB" id="261614at2759"/>
<protein>
    <submittedName>
        <fullName evidence="1">Uncharacterized protein</fullName>
    </submittedName>
</protein>
<accession>A0A4C1ZGI9</accession>
<keyword evidence="2" id="KW-1185">Reference proteome</keyword>
<evidence type="ECO:0000313" key="1">
    <source>
        <dbReference type="EMBL" id="GBP86908.1"/>
    </source>
</evidence>
<name>A0A4C1ZGI9_EUMVA</name>
<comment type="caution">
    <text evidence="1">The sequence shown here is derived from an EMBL/GenBank/DDBJ whole genome shotgun (WGS) entry which is preliminary data.</text>
</comment>
<organism evidence="1 2">
    <name type="scientific">Eumeta variegata</name>
    <name type="common">Bagworm moth</name>
    <name type="synonym">Eumeta japonica</name>
    <dbReference type="NCBI Taxonomy" id="151549"/>
    <lineage>
        <taxon>Eukaryota</taxon>
        <taxon>Metazoa</taxon>
        <taxon>Ecdysozoa</taxon>
        <taxon>Arthropoda</taxon>
        <taxon>Hexapoda</taxon>
        <taxon>Insecta</taxon>
        <taxon>Pterygota</taxon>
        <taxon>Neoptera</taxon>
        <taxon>Endopterygota</taxon>
        <taxon>Lepidoptera</taxon>
        <taxon>Glossata</taxon>
        <taxon>Ditrysia</taxon>
        <taxon>Tineoidea</taxon>
        <taxon>Psychidae</taxon>
        <taxon>Oiketicinae</taxon>
        <taxon>Eumeta</taxon>
    </lineage>
</organism>